<organism evidence="2 3">
    <name type="scientific">Ensete ventricosum</name>
    <name type="common">Abyssinian banana</name>
    <name type="synonym">Musa ensete</name>
    <dbReference type="NCBI Taxonomy" id="4639"/>
    <lineage>
        <taxon>Eukaryota</taxon>
        <taxon>Viridiplantae</taxon>
        <taxon>Streptophyta</taxon>
        <taxon>Embryophyta</taxon>
        <taxon>Tracheophyta</taxon>
        <taxon>Spermatophyta</taxon>
        <taxon>Magnoliopsida</taxon>
        <taxon>Liliopsida</taxon>
        <taxon>Zingiberales</taxon>
        <taxon>Musaceae</taxon>
        <taxon>Ensete</taxon>
    </lineage>
</organism>
<reference evidence="2 3" key="1">
    <citation type="journal article" date="2014" name="Agronomy (Basel)">
        <title>A Draft Genome Sequence for Ensete ventricosum, the Drought-Tolerant Tree Against Hunger.</title>
        <authorList>
            <person name="Harrison J."/>
            <person name="Moore K.A."/>
            <person name="Paszkiewicz K."/>
            <person name="Jones T."/>
            <person name="Grant M."/>
            <person name="Ambacheew D."/>
            <person name="Muzemil S."/>
            <person name="Studholme D.J."/>
        </authorList>
    </citation>
    <scope>NUCLEOTIDE SEQUENCE [LARGE SCALE GENOMIC DNA]</scope>
</reference>
<protein>
    <submittedName>
        <fullName evidence="2">Uncharacterized protein</fullName>
    </submittedName>
</protein>
<proteinExistence type="predicted"/>
<evidence type="ECO:0000313" key="3">
    <source>
        <dbReference type="Proteomes" id="UP000287651"/>
    </source>
</evidence>
<comment type="caution">
    <text evidence="2">The sequence shown here is derived from an EMBL/GenBank/DDBJ whole genome shotgun (WGS) entry which is preliminary data.</text>
</comment>
<feature type="region of interest" description="Disordered" evidence="1">
    <location>
        <begin position="80"/>
        <end position="133"/>
    </location>
</feature>
<name>A0A427B6Q5_ENSVE</name>
<gene>
    <name evidence="2" type="ORF">B296_00004036</name>
</gene>
<dbReference type="Proteomes" id="UP000287651">
    <property type="component" value="Unassembled WGS sequence"/>
</dbReference>
<dbReference type="AlphaFoldDB" id="A0A427B6Q5"/>
<evidence type="ECO:0000256" key="1">
    <source>
        <dbReference type="SAM" id="MobiDB-lite"/>
    </source>
</evidence>
<dbReference type="EMBL" id="AMZH03000358">
    <property type="protein sequence ID" value="RRT84165.1"/>
    <property type="molecule type" value="Genomic_DNA"/>
</dbReference>
<feature type="compositionally biased region" description="Basic and acidic residues" evidence="1">
    <location>
        <begin position="108"/>
        <end position="120"/>
    </location>
</feature>
<accession>A0A427B6Q5</accession>
<evidence type="ECO:0000313" key="2">
    <source>
        <dbReference type="EMBL" id="RRT84165.1"/>
    </source>
</evidence>
<sequence length="152" mass="16586">MDEKASKALEAMLRAHDEDSVITESFLPHIKTRYHISGEYDLYKPQGNEACIHGIGPTPQALSATNQPCFEVTDPPAKKTKVLVSKEAPRKDARHVAAPKKVAPPEASRWEGSSRQRDKAVSQSKVSGEGQLKARWATLTPQSKVWADGVGA</sequence>